<dbReference type="GO" id="GO:0004519">
    <property type="term" value="F:endonuclease activity"/>
    <property type="evidence" value="ECO:0007669"/>
    <property type="project" value="UniProtKB-KW"/>
</dbReference>
<evidence type="ECO:0000256" key="4">
    <source>
        <dbReference type="ARBA" id="ARBA00017719"/>
    </source>
</evidence>
<dbReference type="EMBL" id="UINC01006622">
    <property type="protein sequence ID" value="SVA28657.1"/>
    <property type="molecule type" value="Genomic_DNA"/>
</dbReference>
<evidence type="ECO:0000256" key="2">
    <source>
        <dbReference type="ARBA" id="ARBA00004496"/>
    </source>
</evidence>
<dbReference type="PANTHER" id="PTHR30001:SF0">
    <property type="entry name" value="RIBONUCLEASE G"/>
    <property type="match status" value="1"/>
</dbReference>
<dbReference type="Pfam" id="PF20833">
    <property type="entry name" value="RNase_E_G_Thio"/>
    <property type="match status" value="1"/>
</dbReference>
<evidence type="ECO:0000256" key="10">
    <source>
        <dbReference type="ARBA" id="ARBA00022723"/>
    </source>
</evidence>
<dbReference type="GO" id="GO:0000049">
    <property type="term" value="F:tRNA binding"/>
    <property type="evidence" value="ECO:0007669"/>
    <property type="project" value="UniProtKB-KW"/>
</dbReference>
<keyword evidence="6" id="KW-0698">rRNA processing</keyword>
<evidence type="ECO:0000256" key="14">
    <source>
        <dbReference type="ARBA" id="ARBA00022842"/>
    </source>
</evidence>
<proteinExistence type="inferred from homology"/>
<dbReference type="SUPFAM" id="SSF50249">
    <property type="entry name" value="Nucleic acid-binding proteins"/>
    <property type="match status" value="1"/>
</dbReference>
<evidence type="ECO:0000256" key="6">
    <source>
        <dbReference type="ARBA" id="ARBA00022552"/>
    </source>
</evidence>
<keyword evidence="8" id="KW-0819">tRNA processing</keyword>
<evidence type="ECO:0000256" key="15">
    <source>
        <dbReference type="ARBA" id="ARBA00022884"/>
    </source>
</evidence>
<evidence type="ECO:0000256" key="11">
    <source>
        <dbReference type="ARBA" id="ARBA00022730"/>
    </source>
</evidence>
<accession>A0A381UMT7</accession>
<keyword evidence="10" id="KW-0479">Metal-binding</keyword>
<evidence type="ECO:0000256" key="1">
    <source>
        <dbReference type="ARBA" id="ARBA00001946"/>
    </source>
</evidence>
<dbReference type="InterPro" id="IPR012340">
    <property type="entry name" value="NA-bd_OB-fold"/>
</dbReference>
<dbReference type="GO" id="GO:0006364">
    <property type="term" value="P:rRNA processing"/>
    <property type="evidence" value="ECO:0007669"/>
    <property type="project" value="UniProtKB-KW"/>
</dbReference>
<protein>
    <recommendedName>
        <fullName evidence="4">Ribonuclease G</fullName>
    </recommendedName>
</protein>
<comment type="cofactor">
    <cofactor evidence="1">
        <name>Mg(2+)</name>
        <dbReference type="ChEBI" id="CHEBI:18420"/>
    </cofactor>
</comment>
<dbReference type="NCBIfam" id="TIGR00757">
    <property type="entry name" value="RNaseEG"/>
    <property type="match status" value="1"/>
</dbReference>
<keyword evidence="9" id="KW-0540">Nuclease</keyword>
<sequence>MNKEMIISASGHETMAAILEDDEVVEIFVEREQSRSVAGNIYKGRVSKVLPGMQAAFVKLGLERDGFLYVSDVIDPVASMDGIDASEADVDSETAPGDVPEGNDPSGGGKAGLGRSRGRDRNQSDQPIDKLLTAGQEIVVQVVKEPLGTKGARITCHITIPGRFLVYMPTVDHIGVSRKIASREQRGRLRRIVRDFRAEHDMPGGVIVRTAAADRPEEDIVSDLTYFHELWAETQQKGENRRAPAVIHQEESLVAKLLRDLLTDDFLTIRIDDEREHRKAVKLVERIMPDLVSRVLHYDKNFPIFEEYGVQAEIDKALRSKVWLKSGGYLVINQTEALVAIDVNTGRYVGKRTGRLEDTIVKTNLEAAREIVRQIRLRDLGGIIVLDFIDMEERKNRQKVYQTFEREVRRDRSPSKAVQVTEFGLIITTRKRVKQSLERQLTDPCPYCSGSAVVKSTSTICSEILVELRKIGGDLNGHHVQLRVNPDVARALKAEERGIMKEIERALDKEISLRPDALLHHEQFDVMAV</sequence>
<evidence type="ECO:0000256" key="13">
    <source>
        <dbReference type="ARBA" id="ARBA00022801"/>
    </source>
</evidence>
<dbReference type="GO" id="GO:0046872">
    <property type="term" value="F:metal ion binding"/>
    <property type="evidence" value="ECO:0007669"/>
    <property type="project" value="UniProtKB-KW"/>
</dbReference>
<evidence type="ECO:0000256" key="5">
    <source>
        <dbReference type="ARBA" id="ARBA00022490"/>
    </source>
</evidence>
<dbReference type="InterPro" id="IPR048583">
    <property type="entry name" value="RNase_E_G_thioredoxin-like"/>
</dbReference>
<evidence type="ECO:0000256" key="8">
    <source>
        <dbReference type="ARBA" id="ARBA00022694"/>
    </source>
</evidence>
<dbReference type="GO" id="GO:0016787">
    <property type="term" value="F:hydrolase activity"/>
    <property type="evidence" value="ECO:0007669"/>
    <property type="project" value="UniProtKB-KW"/>
</dbReference>
<evidence type="ECO:0000256" key="12">
    <source>
        <dbReference type="ARBA" id="ARBA00022759"/>
    </source>
</evidence>
<dbReference type="GO" id="GO:0005737">
    <property type="term" value="C:cytoplasm"/>
    <property type="evidence" value="ECO:0007669"/>
    <property type="project" value="UniProtKB-SubCell"/>
</dbReference>
<reference evidence="18" key="1">
    <citation type="submission" date="2018-05" db="EMBL/GenBank/DDBJ databases">
        <authorList>
            <person name="Lanie J.A."/>
            <person name="Ng W.-L."/>
            <person name="Kazmierczak K.M."/>
            <person name="Andrzejewski T.M."/>
            <person name="Davidsen T.M."/>
            <person name="Wayne K.J."/>
            <person name="Tettelin H."/>
            <person name="Glass J.I."/>
            <person name="Rusch D."/>
            <person name="Podicherti R."/>
            <person name="Tsui H.-C.T."/>
            <person name="Winkler M.E."/>
        </authorList>
    </citation>
    <scope>NUCLEOTIDE SEQUENCE</scope>
</reference>
<keyword evidence="15" id="KW-0694">RNA-binding</keyword>
<keyword evidence="14" id="KW-0460">Magnesium</keyword>
<keyword evidence="5" id="KW-0963">Cytoplasm</keyword>
<dbReference type="GO" id="GO:0008033">
    <property type="term" value="P:tRNA processing"/>
    <property type="evidence" value="ECO:0007669"/>
    <property type="project" value="UniProtKB-KW"/>
</dbReference>
<evidence type="ECO:0000313" key="18">
    <source>
        <dbReference type="EMBL" id="SVA28657.1"/>
    </source>
</evidence>
<evidence type="ECO:0000256" key="16">
    <source>
        <dbReference type="SAM" id="MobiDB-lite"/>
    </source>
</evidence>
<dbReference type="Gene3D" id="2.40.50.140">
    <property type="entry name" value="Nucleic acid-binding proteins"/>
    <property type="match status" value="1"/>
</dbReference>
<dbReference type="GO" id="GO:0019843">
    <property type="term" value="F:rRNA binding"/>
    <property type="evidence" value="ECO:0007669"/>
    <property type="project" value="UniProtKB-KW"/>
</dbReference>
<evidence type="ECO:0000256" key="9">
    <source>
        <dbReference type="ARBA" id="ARBA00022722"/>
    </source>
</evidence>
<dbReference type="AlphaFoldDB" id="A0A381UMT7"/>
<gene>
    <name evidence="18" type="ORF">METZ01_LOCUS81511</name>
</gene>
<comment type="subcellular location">
    <subcellularLocation>
        <location evidence="2">Cytoplasm</location>
    </subcellularLocation>
</comment>
<dbReference type="CDD" id="cd04453">
    <property type="entry name" value="S1_RNase_E"/>
    <property type="match status" value="1"/>
</dbReference>
<dbReference type="InterPro" id="IPR004659">
    <property type="entry name" value="RNase_E/G"/>
</dbReference>
<dbReference type="Pfam" id="PF10150">
    <property type="entry name" value="RNase_E_G"/>
    <property type="match status" value="1"/>
</dbReference>
<organism evidence="18">
    <name type="scientific">marine metagenome</name>
    <dbReference type="NCBI Taxonomy" id="408172"/>
    <lineage>
        <taxon>unclassified sequences</taxon>
        <taxon>metagenomes</taxon>
        <taxon>ecological metagenomes</taxon>
    </lineage>
</organism>
<dbReference type="InterPro" id="IPR019307">
    <property type="entry name" value="RNA-bd_AU-1/RNase_E/G"/>
</dbReference>
<evidence type="ECO:0000259" key="17">
    <source>
        <dbReference type="PROSITE" id="PS50126"/>
    </source>
</evidence>
<dbReference type="InterPro" id="IPR003029">
    <property type="entry name" value="S1_domain"/>
</dbReference>
<dbReference type="SMART" id="SM00316">
    <property type="entry name" value="S1"/>
    <property type="match status" value="1"/>
</dbReference>
<dbReference type="GO" id="GO:0004540">
    <property type="term" value="F:RNA nuclease activity"/>
    <property type="evidence" value="ECO:0007669"/>
    <property type="project" value="InterPro"/>
</dbReference>
<feature type="domain" description="S1 motif" evidence="17">
    <location>
        <begin position="39"/>
        <end position="75"/>
    </location>
</feature>
<feature type="region of interest" description="Disordered" evidence="16">
    <location>
        <begin position="87"/>
        <end position="125"/>
    </location>
</feature>
<dbReference type="PANTHER" id="PTHR30001">
    <property type="entry name" value="RIBONUCLEASE"/>
    <property type="match status" value="1"/>
</dbReference>
<evidence type="ECO:0000256" key="3">
    <source>
        <dbReference type="ARBA" id="ARBA00005663"/>
    </source>
</evidence>
<dbReference type="Gene3D" id="3.40.1260.20">
    <property type="entry name" value="Ribonuclease E, catalytic domain"/>
    <property type="match status" value="1"/>
</dbReference>
<keyword evidence="12" id="KW-0255">Endonuclease</keyword>
<evidence type="ECO:0000256" key="7">
    <source>
        <dbReference type="ARBA" id="ARBA00022555"/>
    </source>
</evidence>
<keyword evidence="11" id="KW-0699">rRNA-binding</keyword>
<comment type="similarity">
    <text evidence="3">Belongs to the RNase E/G family. RNase G subfamily.</text>
</comment>
<name>A0A381UMT7_9ZZZZ</name>
<dbReference type="PROSITE" id="PS50126">
    <property type="entry name" value="S1"/>
    <property type="match status" value="1"/>
</dbReference>
<keyword evidence="13" id="KW-0378">Hydrolase</keyword>
<keyword evidence="7" id="KW-0820">tRNA-binding</keyword>